<dbReference type="InterPro" id="IPR000299">
    <property type="entry name" value="FERM_domain"/>
</dbReference>
<accession>A0A4D5RD68</accession>
<dbReference type="Pfam" id="PF09379">
    <property type="entry name" value="FERM_N"/>
    <property type="match status" value="1"/>
</dbReference>
<dbReference type="GeneID" id="8033606"/>
<dbReference type="SUPFAM" id="SSF50156">
    <property type="entry name" value="PDZ domain-like"/>
    <property type="match status" value="1"/>
</dbReference>
<dbReference type="SMART" id="SM00228">
    <property type="entry name" value="PDZ"/>
    <property type="match status" value="1"/>
</dbReference>
<dbReference type="Pfam" id="PF00595">
    <property type="entry name" value="PDZ"/>
    <property type="match status" value="1"/>
</dbReference>
<dbReference type="InterPro" id="IPR029021">
    <property type="entry name" value="Prot-tyrosine_phosphatase-like"/>
</dbReference>
<evidence type="ECO:0000259" key="13">
    <source>
        <dbReference type="PROSITE" id="PS50055"/>
    </source>
</evidence>
<dbReference type="PROSITE" id="PS50055">
    <property type="entry name" value="TYR_PHOSPHATASE_PTP"/>
    <property type="match status" value="1"/>
</dbReference>
<evidence type="ECO:0000259" key="16">
    <source>
        <dbReference type="PROSITE" id="PS50106"/>
    </source>
</evidence>
<dbReference type="Gene3D" id="3.90.190.10">
    <property type="entry name" value="Protein tyrosine phosphatase superfamily"/>
    <property type="match status" value="1"/>
</dbReference>
<dbReference type="InterPro" id="IPR041783">
    <property type="entry name" value="PTPN3/4_FERM_C"/>
</dbReference>
<keyword evidence="9" id="KW-0206">Cytoskeleton</keyword>
<dbReference type="OrthoDB" id="5854685at2759"/>
<dbReference type="InterPro" id="IPR011993">
    <property type="entry name" value="PH-like_dom_sf"/>
</dbReference>
<dbReference type="InterPro" id="IPR016130">
    <property type="entry name" value="Tyr_Pase_AS"/>
</dbReference>
<dbReference type="VEuPathDB" id="VectorBase:ISCW009425"/>
<dbReference type="GO" id="GO:0009887">
    <property type="term" value="P:animal organ morphogenesis"/>
    <property type="evidence" value="ECO:0007669"/>
    <property type="project" value="UniProtKB-ARBA"/>
</dbReference>
<dbReference type="EMBL" id="GHJT01000480">
    <property type="protein sequence ID" value="MOY34451.1"/>
    <property type="molecule type" value="Transcribed_RNA"/>
</dbReference>
<dbReference type="InterPro" id="IPR019749">
    <property type="entry name" value="Band_41_domain"/>
</dbReference>
<dbReference type="PROSITE" id="PS50057">
    <property type="entry name" value="FERM_3"/>
    <property type="match status" value="1"/>
</dbReference>
<evidence type="ECO:0000256" key="5">
    <source>
        <dbReference type="ARBA" id="ARBA00022490"/>
    </source>
</evidence>
<dbReference type="SUPFAM" id="SSF54236">
    <property type="entry name" value="Ubiquitin-like"/>
    <property type="match status" value="1"/>
</dbReference>
<dbReference type="GO" id="GO:0004725">
    <property type="term" value="F:protein tyrosine phosphatase activity"/>
    <property type="evidence" value="ECO:0007669"/>
    <property type="project" value="UniProtKB-EC"/>
</dbReference>
<dbReference type="InterPro" id="IPR014352">
    <property type="entry name" value="FERM/acyl-CoA-bd_prot_sf"/>
</dbReference>
<feature type="domain" description="Tyrosine-protein phosphatase" evidence="13">
    <location>
        <begin position="604"/>
        <end position="862"/>
    </location>
</feature>
<comment type="similarity">
    <text evidence="3">Belongs to the protein-tyrosine phosphatase family. Non-receptor class subfamily.</text>
</comment>
<dbReference type="CDD" id="cd14473">
    <property type="entry name" value="FERM_B-lobe"/>
    <property type="match status" value="1"/>
</dbReference>
<dbReference type="InterPro" id="IPR019748">
    <property type="entry name" value="FERM_central"/>
</dbReference>
<feature type="non-terminal residue" evidence="17">
    <location>
        <position position="882"/>
    </location>
</feature>
<dbReference type="VEuPathDB" id="VectorBase:ISCI009425"/>
<feature type="domain" description="PDZ" evidence="16">
    <location>
        <begin position="473"/>
        <end position="557"/>
    </location>
</feature>
<dbReference type="PANTHER" id="PTHR45706">
    <property type="entry name" value="TYROSINE-PROTEIN PHOSPHATASE"/>
    <property type="match status" value="1"/>
</dbReference>
<dbReference type="PRINTS" id="PR00700">
    <property type="entry name" value="PRTYPHPHTASE"/>
</dbReference>
<dbReference type="PRINTS" id="PR00935">
    <property type="entry name" value="BAND41"/>
</dbReference>
<protein>
    <recommendedName>
        <fullName evidence="4">protein-tyrosine-phosphatase</fullName>
        <ecNumber evidence="4">3.1.3.48</ecNumber>
    </recommendedName>
</protein>
<dbReference type="FunFam" id="2.30.29.30:FF:000002">
    <property type="entry name" value="Band 4.1-like protein 5 isoform 1"/>
    <property type="match status" value="1"/>
</dbReference>
<dbReference type="PROSITE" id="PS50056">
    <property type="entry name" value="TYR_PHOSPHATASE_2"/>
    <property type="match status" value="1"/>
</dbReference>
<dbReference type="Gene3D" id="3.10.20.90">
    <property type="entry name" value="Phosphatidylinositol 3-kinase Catalytic Subunit, Chain A, domain 1"/>
    <property type="match status" value="1"/>
</dbReference>
<dbReference type="FunFam" id="3.90.190.10:FF:000023">
    <property type="entry name" value="Tyrosine-protein phosphatase non-receptor type"/>
    <property type="match status" value="1"/>
</dbReference>
<evidence type="ECO:0000259" key="14">
    <source>
        <dbReference type="PROSITE" id="PS50056"/>
    </source>
</evidence>
<feature type="active site" description="Phosphocysteine intermediate" evidence="10">
    <location>
        <position position="803"/>
    </location>
</feature>
<dbReference type="SMART" id="SM01195">
    <property type="entry name" value="FA"/>
    <property type="match status" value="1"/>
</dbReference>
<evidence type="ECO:0000256" key="10">
    <source>
        <dbReference type="PIRSR" id="PIRSR000927-1"/>
    </source>
</evidence>
<dbReference type="PROSITE" id="PS00661">
    <property type="entry name" value="FERM_2"/>
    <property type="match status" value="1"/>
</dbReference>
<keyword evidence="5" id="KW-0963">Cytoplasm</keyword>
<dbReference type="SUPFAM" id="SSF47031">
    <property type="entry name" value="Second domain of FERM"/>
    <property type="match status" value="1"/>
</dbReference>
<dbReference type="CDD" id="cd13189">
    <property type="entry name" value="FERM_C_PTPN4_PTPN3_like"/>
    <property type="match status" value="1"/>
</dbReference>
<dbReference type="SUPFAM" id="SSF52799">
    <property type="entry name" value="(Phosphotyrosine protein) phosphatases II"/>
    <property type="match status" value="1"/>
</dbReference>
<dbReference type="VEuPathDB" id="VectorBase:ISCI009429"/>
<dbReference type="Pfam" id="PF00373">
    <property type="entry name" value="FERM_M"/>
    <property type="match status" value="1"/>
</dbReference>
<feature type="region of interest" description="Disordered" evidence="12">
    <location>
        <begin position="358"/>
        <end position="398"/>
    </location>
</feature>
<evidence type="ECO:0000256" key="11">
    <source>
        <dbReference type="PIRSR" id="PIRSR000927-2"/>
    </source>
</evidence>
<feature type="domain" description="Tyrosine specific protein phosphatases" evidence="14">
    <location>
        <begin position="779"/>
        <end position="853"/>
    </location>
</feature>
<evidence type="ECO:0000256" key="7">
    <source>
        <dbReference type="ARBA" id="ARBA00022912"/>
    </source>
</evidence>
<dbReference type="Pfam" id="PF08736">
    <property type="entry name" value="FA"/>
    <property type="match status" value="1"/>
</dbReference>
<dbReference type="PIRSF" id="PIRSF000927">
    <property type="entry name" value="Tyr-Ptase_nr3"/>
    <property type="match status" value="1"/>
</dbReference>
<dbReference type="Pfam" id="PF09380">
    <property type="entry name" value="FERM_C"/>
    <property type="match status" value="1"/>
</dbReference>
<dbReference type="PROSITE" id="PS00660">
    <property type="entry name" value="FERM_1"/>
    <property type="match status" value="1"/>
</dbReference>
<proteinExistence type="inferred from homology"/>
<feature type="domain" description="FERM" evidence="15">
    <location>
        <begin position="30"/>
        <end position="317"/>
    </location>
</feature>
<dbReference type="SMART" id="SM00295">
    <property type="entry name" value="B41"/>
    <property type="match status" value="1"/>
</dbReference>
<dbReference type="SMART" id="SM01196">
    <property type="entry name" value="FERM_C"/>
    <property type="match status" value="1"/>
</dbReference>
<dbReference type="InterPro" id="IPR003595">
    <property type="entry name" value="Tyr_Pase_cat"/>
</dbReference>
<feature type="binding site" evidence="11">
    <location>
        <position position="847"/>
    </location>
    <ligand>
        <name>substrate</name>
    </ligand>
</feature>
<evidence type="ECO:0000313" key="17">
    <source>
        <dbReference type="EMBL" id="MOY34451.1"/>
    </source>
</evidence>
<dbReference type="InterPro" id="IPR014847">
    <property type="entry name" value="FA"/>
</dbReference>
<evidence type="ECO:0000256" key="9">
    <source>
        <dbReference type="ARBA" id="ARBA00023212"/>
    </source>
</evidence>
<organism evidence="17">
    <name type="scientific">Ixodes scapularis</name>
    <name type="common">Black-legged tick</name>
    <name type="synonym">Deer tick</name>
    <dbReference type="NCBI Taxonomy" id="6945"/>
    <lineage>
        <taxon>Eukaryota</taxon>
        <taxon>Metazoa</taxon>
        <taxon>Ecdysozoa</taxon>
        <taxon>Arthropoda</taxon>
        <taxon>Chelicerata</taxon>
        <taxon>Arachnida</taxon>
        <taxon>Acari</taxon>
        <taxon>Parasitiformes</taxon>
        <taxon>Ixodida</taxon>
        <taxon>Ixodoidea</taxon>
        <taxon>Ixodidae</taxon>
        <taxon>Ixodinae</taxon>
        <taxon>Ixodes</taxon>
    </lineage>
</organism>
<dbReference type="FunFam" id="1.20.80.10:FF:000001">
    <property type="entry name" value="Erythrocyte membrane protein band 4.1"/>
    <property type="match status" value="1"/>
</dbReference>
<keyword evidence="17" id="KW-0675">Receptor</keyword>
<name>A0A4D5RD68_IXOSC</name>
<dbReference type="InterPro" id="IPR036034">
    <property type="entry name" value="PDZ_sf"/>
</dbReference>
<dbReference type="RefSeq" id="XP_040063546.2">
    <property type="nucleotide sequence ID" value="XM_040207612.3"/>
</dbReference>
<dbReference type="InterPro" id="IPR029071">
    <property type="entry name" value="Ubiquitin-like_domsf"/>
</dbReference>
<dbReference type="InterPro" id="IPR018980">
    <property type="entry name" value="FERM_PH-like_C"/>
</dbReference>
<feature type="binding site" evidence="11">
    <location>
        <begin position="803"/>
        <end position="809"/>
    </location>
    <ligand>
        <name>substrate</name>
    </ligand>
</feature>
<dbReference type="InterPro" id="IPR001478">
    <property type="entry name" value="PDZ"/>
</dbReference>
<dbReference type="InterPro" id="IPR000242">
    <property type="entry name" value="PTP_cat"/>
</dbReference>
<dbReference type="FunFam" id="3.10.20.90:FF:000039">
    <property type="entry name" value="Tyrosine-protein phosphatase non-receptor type"/>
    <property type="match status" value="1"/>
</dbReference>
<dbReference type="GO" id="GO:0048666">
    <property type="term" value="P:neuron development"/>
    <property type="evidence" value="ECO:0007669"/>
    <property type="project" value="UniProtKB-ARBA"/>
</dbReference>
<dbReference type="InterPro" id="IPR012151">
    <property type="entry name" value="Tyr_Pase_non-rcpt_typ-3/4"/>
</dbReference>
<dbReference type="PROSITE" id="PS50106">
    <property type="entry name" value="PDZ"/>
    <property type="match status" value="1"/>
</dbReference>
<dbReference type="VEuPathDB" id="VectorBase:ISCW009429"/>
<keyword evidence="8" id="KW-0965">Cell junction</keyword>
<dbReference type="GO" id="GO:0070161">
    <property type="term" value="C:anchoring junction"/>
    <property type="evidence" value="ECO:0007669"/>
    <property type="project" value="UniProtKB-SubCell"/>
</dbReference>
<dbReference type="Gene3D" id="1.20.80.10">
    <property type="match status" value="1"/>
</dbReference>
<dbReference type="PANTHER" id="PTHR45706:SF4">
    <property type="entry name" value="TYROSINE-PROTEIN PHOSPHATASE"/>
    <property type="match status" value="1"/>
</dbReference>
<dbReference type="CTD" id="38059"/>
<evidence type="ECO:0000256" key="2">
    <source>
        <dbReference type="ARBA" id="ARBA00004282"/>
    </source>
</evidence>
<evidence type="ECO:0000259" key="15">
    <source>
        <dbReference type="PROSITE" id="PS50057"/>
    </source>
</evidence>
<keyword evidence="6" id="KW-0378">Hydrolase</keyword>
<evidence type="ECO:0000256" key="8">
    <source>
        <dbReference type="ARBA" id="ARBA00022949"/>
    </source>
</evidence>
<dbReference type="SMART" id="SM00404">
    <property type="entry name" value="PTPc_motif"/>
    <property type="match status" value="1"/>
</dbReference>
<keyword evidence="7" id="KW-0904">Protein phosphatase</keyword>
<dbReference type="CDD" id="cd14541">
    <property type="entry name" value="PTPc-N3_4"/>
    <property type="match status" value="1"/>
</dbReference>
<dbReference type="VEuPathDB" id="VectorBase:ISCP_017278"/>
<dbReference type="InterPro" id="IPR019747">
    <property type="entry name" value="FERM_CS"/>
</dbReference>
<dbReference type="GO" id="GO:0005856">
    <property type="term" value="C:cytoskeleton"/>
    <property type="evidence" value="ECO:0007669"/>
    <property type="project" value="UniProtKB-SubCell"/>
</dbReference>
<evidence type="ECO:0000256" key="3">
    <source>
        <dbReference type="ARBA" id="ARBA00009649"/>
    </source>
</evidence>
<evidence type="ECO:0000256" key="4">
    <source>
        <dbReference type="ARBA" id="ARBA00013064"/>
    </source>
</evidence>
<reference evidence="17" key="1">
    <citation type="submission" date="2019-04" db="EMBL/GenBank/DDBJ databases">
        <title>An insight into the mialome of Ixodes scapularis.</title>
        <authorList>
            <person name="Ribeiro J.M."/>
            <person name="Mather T.N."/>
            <person name="Karim S."/>
        </authorList>
    </citation>
    <scope>NUCLEOTIDE SEQUENCE</scope>
</reference>
<dbReference type="AlphaFoldDB" id="A0A4D5RD68"/>
<dbReference type="InterPro" id="IPR035963">
    <property type="entry name" value="FERM_2"/>
</dbReference>
<evidence type="ECO:0000256" key="12">
    <source>
        <dbReference type="SAM" id="MobiDB-lite"/>
    </source>
</evidence>
<dbReference type="CDD" id="cd06706">
    <property type="entry name" value="PDZ_PTPN3-4-like"/>
    <property type="match status" value="1"/>
</dbReference>
<comment type="subcellular location">
    <subcellularLocation>
        <location evidence="2">Cell junction</location>
    </subcellularLocation>
    <subcellularLocation>
        <location evidence="1">Cytoplasm</location>
        <location evidence="1">Cytoskeleton</location>
    </subcellularLocation>
</comment>
<dbReference type="GO" id="GO:0071944">
    <property type="term" value="C:cell periphery"/>
    <property type="evidence" value="ECO:0007669"/>
    <property type="project" value="UniProtKB-ARBA"/>
</dbReference>
<evidence type="ECO:0000256" key="1">
    <source>
        <dbReference type="ARBA" id="ARBA00004245"/>
    </source>
</evidence>
<dbReference type="SUPFAM" id="SSF50729">
    <property type="entry name" value="PH domain-like"/>
    <property type="match status" value="1"/>
</dbReference>
<feature type="binding site" evidence="11">
    <location>
        <position position="771"/>
    </location>
    <ligand>
        <name>substrate</name>
    </ligand>
</feature>
<dbReference type="CDD" id="cd17100">
    <property type="entry name" value="FERM_F1_PTPN3_like"/>
    <property type="match status" value="1"/>
</dbReference>
<dbReference type="SMART" id="SM00194">
    <property type="entry name" value="PTPc"/>
    <property type="match status" value="1"/>
</dbReference>
<dbReference type="Pfam" id="PF00102">
    <property type="entry name" value="Y_phosphatase"/>
    <property type="match status" value="1"/>
</dbReference>
<dbReference type="PROSITE" id="PS00383">
    <property type="entry name" value="TYR_PHOSPHATASE_1"/>
    <property type="match status" value="1"/>
</dbReference>
<sequence length="882" mass="100451">MSRRALGSSSGTYHVRASELARDVKSVKSLRCIVFFLDDTQHTFDLEKRSKGQVLFDLVFRQSELVEKDYFGLQFSEKASAVDGMRWLDPVKCIKKQIKVGPPYLLYFRVKFYVSDPSKLQEEWTRYYFFLQLKKDILEGRLVIPPATAALLASYAVQSELGDYNPDDHKHGYLADMRLVPHQTEELEEKIAELHKLHKGQNSADAEFNFLEHAKRLDMYGVDLHKARVRDSTQAELQLGVTSYGLVVFQNSIRINTFSWAKIVKISFKRKQFFIQLRREGTESYDNLLGFNMLSYRSCKNLWKSCVEHHTFFRLNTPRPTTKRFLFSLGSKFRYSGRTEYQTLEDMKKRGLDDRPFLRSPSKRCVRQTVPTPTEPREKKPSKSIPRMNGTSNSHVRPYDSFSHKVQISGPEYLPRKAWAETPLSEVQAFTPAIPPKMIRYADDDSLPELILANGSAGPALDEPCSGGGGQVRVRMRADAEGRFGFNVKGGADQSLPILVSRVVPNTPADTCLPRLNEGDQVLLINGKDVAGLSHDQVVKLIRAPKDNGELVLTVKPQVYAGEQIEEPDFQYIPDSTVPARGARSGALAESMLLLAEGLESGATIAQFEQLYRKKPDMTMKCARLPCNLSKNRYRDISPYDATRVILQEGTSGDYVNASYVNMNIPTSGIVNRYIATQGPLPNTTIDFWEMVWEQQCTLVVMLTTLVERGRIKCHKYWPDLYETDTYGHLQVSCVRQKETPSFAFREFTLINTQNREERHISHMQYLAWPDHGVPDDASDFLTFVQRVRRSRDGMVEPTVVHCSAGIGRTGVLVLMETAMCLVEAHEPVYPLDLTRDMRDQRAMLVQTPSQYKFVCEAILKVYNEGIVKPLPEYQRCLTTTV</sequence>
<dbReference type="EC" id="3.1.3.48" evidence="4"/>
<dbReference type="Gene3D" id="2.30.29.30">
    <property type="entry name" value="Pleckstrin-homology domain (PH domain)/Phosphotyrosine-binding domain (PTB)"/>
    <property type="match status" value="1"/>
</dbReference>
<dbReference type="InterPro" id="IPR018979">
    <property type="entry name" value="FERM_N"/>
</dbReference>
<evidence type="ECO:0000256" key="6">
    <source>
        <dbReference type="ARBA" id="ARBA00022801"/>
    </source>
</evidence>
<dbReference type="GO" id="GO:0008092">
    <property type="term" value="F:cytoskeletal protein binding"/>
    <property type="evidence" value="ECO:0007669"/>
    <property type="project" value="InterPro"/>
</dbReference>
<dbReference type="InterPro" id="IPR000387">
    <property type="entry name" value="Tyr_Pase_dom"/>
</dbReference>
<accession>A0A6P7V481</accession>
<dbReference type="RefSeq" id="XP_042149813.1">
    <property type="nucleotide sequence ID" value="XM_042293879.1"/>
</dbReference>
<dbReference type="Gene3D" id="2.30.42.10">
    <property type="match status" value="1"/>
</dbReference>